<protein>
    <recommendedName>
        <fullName evidence="1">DUF6894 domain-containing protein</fullName>
    </recommendedName>
</protein>
<sequence>MTARVYRFHCTDGHVAIIDTLGVRVPSETQLWAFAEQAARLAMERVGRGLDWSDWIVDVHDPRGRRALTLAFKDVRAVVPAPLAA</sequence>
<dbReference type="Proteomes" id="UP000245926">
    <property type="component" value="Chromosome"/>
</dbReference>
<dbReference type="AlphaFoldDB" id="A0A2U8WH85"/>
<feature type="domain" description="DUF6894" evidence="1">
    <location>
        <begin position="6"/>
        <end position="72"/>
    </location>
</feature>
<dbReference type="EMBL" id="CP029550">
    <property type="protein sequence ID" value="AWN44760.1"/>
    <property type="molecule type" value="Genomic_DNA"/>
</dbReference>
<dbReference type="InterPro" id="IPR054189">
    <property type="entry name" value="DUF6894"/>
</dbReference>
<dbReference type="Pfam" id="PF21834">
    <property type="entry name" value="DUF6894"/>
    <property type="match status" value="1"/>
</dbReference>
<evidence type="ECO:0000313" key="2">
    <source>
        <dbReference type="EMBL" id="AWN44760.1"/>
    </source>
</evidence>
<organism evidence="2 3">
    <name type="scientific">Methylobacterium durans</name>
    <dbReference type="NCBI Taxonomy" id="2202825"/>
    <lineage>
        <taxon>Bacteria</taxon>
        <taxon>Pseudomonadati</taxon>
        <taxon>Pseudomonadota</taxon>
        <taxon>Alphaproteobacteria</taxon>
        <taxon>Hyphomicrobiales</taxon>
        <taxon>Methylobacteriaceae</taxon>
        <taxon>Methylobacterium</taxon>
    </lineage>
</organism>
<gene>
    <name evidence="2" type="ORF">DK389_23895</name>
</gene>
<dbReference type="OrthoDB" id="7933797at2"/>
<name>A0A2U8WH85_9HYPH</name>
<dbReference type="KEGG" id="mets:DK389_23895"/>
<reference evidence="3" key="1">
    <citation type="submission" date="2018-05" db="EMBL/GenBank/DDBJ databases">
        <title>Complete Genome Sequence of Methylobacterium sp. 17SD2-17.</title>
        <authorList>
            <person name="Srinivasan S."/>
        </authorList>
    </citation>
    <scope>NUCLEOTIDE SEQUENCE [LARGE SCALE GENOMIC DNA]</scope>
    <source>
        <strain evidence="3">17SD2-17</strain>
    </source>
</reference>
<proteinExistence type="predicted"/>
<keyword evidence="3" id="KW-1185">Reference proteome</keyword>
<accession>A0A2U8WH85</accession>
<dbReference type="RefSeq" id="WP_109896788.1">
    <property type="nucleotide sequence ID" value="NZ_CP029550.1"/>
</dbReference>
<evidence type="ECO:0000259" key="1">
    <source>
        <dbReference type="Pfam" id="PF21834"/>
    </source>
</evidence>
<evidence type="ECO:0000313" key="3">
    <source>
        <dbReference type="Proteomes" id="UP000245926"/>
    </source>
</evidence>